<name>A0A8B6E030_MYTGA</name>
<proteinExistence type="predicted"/>
<accession>A0A8B6E030</accession>
<keyword evidence="3" id="KW-1185">Reference proteome</keyword>
<dbReference type="Pfam" id="PF00583">
    <property type="entry name" value="Acetyltransf_1"/>
    <property type="match status" value="1"/>
</dbReference>
<dbReference type="Proteomes" id="UP000596742">
    <property type="component" value="Unassembled WGS sequence"/>
</dbReference>
<dbReference type="OrthoDB" id="329272at2759"/>
<reference evidence="2" key="1">
    <citation type="submission" date="2018-11" db="EMBL/GenBank/DDBJ databases">
        <authorList>
            <person name="Alioto T."/>
            <person name="Alioto T."/>
        </authorList>
    </citation>
    <scope>NUCLEOTIDE SEQUENCE</scope>
</reference>
<dbReference type="PANTHER" id="PTHR13538:SF4">
    <property type="entry name" value="N-ALPHA-ACETYLTRANSFERASE 80"/>
    <property type="match status" value="1"/>
</dbReference>
<dbReference type="PROSITE" id="PS51186">
    <property type="entry name" value="GNAT"/>
    <property type="match status" value="1"/>
</dbReference>
<dbReference type="InterPro" id="IPR016181">
    <property type="entry name" value="Acyl_CoA_acyltransferase"/>
</dbReference>
<dbReference type="Gene3D" id="3.40.630.30">
    <property type="match status" value="1"/>
</dbReference>
<dbReference type="GO" id="GO:0008080">
    <property type="term" value="F:N-acetyltransferase activity"/>
    <property type="evidence" value="ECO:0007669"/>
    <property type="project" value="InterPro"/>
</dbReference>
<dbReference type="PANTHER" id="PTHR13538">
    <property type="entry name" value="N-ACETYLTRANSFERASE 6"/>
    <property type="match status" value="1"/>
</dbReference>
<dbReference type="SUPFAM" id="SSF55729">
    <property type="entry name" value="Acyl-CoA N-acyltransferases (Nat)"/>
    <property type="match status" value="1"/>
</dbReference>
<evidence type="ECO:0000313" key="3">
    <source>
        <dbReference type="Proteomes" id="UP000596742"/>
    </source>
</evidence>
<gene>
    <name evidence="2" type="ORF">MGAL_10B060835</name>
</gene>
<sequence>MHICVLHKHNQYLEECASVLNEEWPRSKTARIHSLEKSCDKYPVNLVLVTDENIPVGHSRLAIVVGREKSCFVESVVVKRSLRGKGLGKLLMQETEHFAR</sequence>
<dbReference type="InterPro" id="IPR039840">
    <property type="entry name" value="NAA80"/>
</dbReference>
<dbReference type="EMBL" id="UYJE01004327">
    <property type="protein sequence ID" value="VDI27137.1"/>
    <property type="molecule type" value="Genomic_DNA"/>
</dbReference>
<comment type="caution">
    <text evidence="2">The sequence shown here is derived from an EMBL/GenBank/DDBJ whole genome shotgun (WGS) entry which is preliminary data.</text>
</comment>
<dbReference type="GO" id="GO:0005737">
    <property type="term" value="C:cytoplasm"/>
    <property type="evidence" value="ECO:0007669"/>
    <property type="project" value="TreeGrafter"/>
</dbReference>
<dbReference type="AlphaFoldDB" id="A0A8B6E030"/>
<dbReference type="GO" id="GO:1905502">
    <property type="term" value="F:acetyl-CoA binding"/>
    <property type="evidence" value="ECO:0007669"/>
    <property type="project" value="TreeGrafter"/>
</dbReference>
<organism evidence="2 3">
    <name type="scientific">Mytilus galloprovincialis</name>
    <name type="common">Mediterranean mussel</name>
    <dbReference type="NCBI Taxonomy" id="29158"/>
    <lineage>
        <taxon>Eukaryota</taxon>
        <taxon>Metazoa</taxon>
        <taxon>Spiralia</taxon>
        <taxon>Lophotrochozoa</taxon>
        <taxon>Mollusca</taxon>
        <taxon>Bivalvia</taxon>
        <taxon>Autobranchia</taxon>
        <taxon>Pteriomorphia</taxon>
        <taxon>Mytilida</taxon>
        <taxon>Mytiloidea</taxon>
        <taxon>Mytilidae</taxon>
        <taxon>Mytilinae</taxon>
        <taxon>Mytilus</taxon>
    </lineage>
</organism>
<dbReference type="CDD" id="cd04301">
    <property type="entry name" value="NAT_SF"/>
    <property type="match status" value="1"/>
</dbReference>
<feature type="non-terminal residue" evidence="2">
    <location>
        <position position="100"/>
    </location>
</feature>
<dbReference type="InterPro" id="IPR000182">
    <property type="entry name" value="GNAT_dom"/>
</dbReference>
<evidence type="ECO:0000259" key="1">
    <source>
        <dbReference type="PROSITE" id="PS51186"/>
    </source>
</evidence>
<protein>
    <recommendedName>
        <fullName evidence="1">N-acetyltransferase domain-containing protein</fullName>
    </recommendedName>
</protein>
<feature type="domain" description="N-acetyltransferase" evidence="1">
    <location>
        <begin position="1"/>
        <end position="100"/>
    </location>
</feature>
<evidence type="ECO:0000313" key="2">
    <source>
        <dbReference type="EMBL" id="VDI27137.1"/>
    </source>
</evidence>